<dbReference type="GO" id="GO:0005886">
    <property type="term" value="C:plasma membrane"/>
    <property type="evidence" value="ECO:0007669"/>
    <property type="project" value="UniProtKB-SubCell"/>
</dbReference>
<evidence type="ECO:0000259" key="8">
    <source>
        <dbReference type="PROSITE" id="PS50893"/>
    </source>
</evidence>
<feature type="domain" description="ABC transporter" evidence="8">
    <location>
        <begin position="330"/>
        <end position="523"/>
    </location>
</feature>
<keyword evidence="6 7" id="KW-0472">Membrane</keyword>
<dbReference type="HOGENOM" id="CLU_000604_51_1_9"/>
<keyword evidence="3" id="KW-0547">Nucleotide-binding</keyword>
<comment type="subcellular location">
    <subcellularLocation>
        <location evidence="1">Cell membrane</location>
        <topology evidence="1">Multi-pass membrane protein</topology>
    </subcellularLocation>
</comment>
<dbReference type="GO" id="GO:0016887">
    <property type="term" value="F:ATP hydrolysis activity"/>
    <property type="evidence" value="ECO:0007669"/>
    <property type="project" value="InterPro"/>
</dbReference>
<keyword evidence="11" id="KW-1185">Reference proteome</keyword>
<dbReference type="Proteomes" id="UP000033612">
    <property type="component" value="Unassembled WGS sequence"/>
</dbReference>
<feature type="transmembrane region" description="Helical" evidence="7">
    <location>
        <begin position="234"/>
        <end position="259"/>
    </location>
</feature>
<name>A0A0F4LNB2_9LACO</name>
<organism evidence="10 11">
    <name type="scientific">Lactobacillus kimbladii</name>
    <dbReference type="NCBI Taxonomy" id="1218506"/>
    <lineage>
        <taxon>Bacteria</taxon>
        <taxon>Bacillati</taxon>
        <taxon>Bacillota</taxon>
        <taxon>Bacilli</taxon>
        <taxon>Lactobacillales</taxon>
        <taxon>Lactobacillaceae</taxon>
        <taxon>Lactobacillus</taxon>
    </lineage>
</organism>
<dbReference type="PANTHER" id="PTHR43394">
    <property type="entry name" value="ATP-DEPENDENT PERMEASE MDL1, MITOCHONDRIAL"/>
    <property type="match status" value="1"/>
</dbReference>
<dbReference type="SMART" id="SM00382">
    <property type="entry name" value="AAA"/>
    <property type="match status" value="1"/>
</dbReference>
<dbReference type="GO" id="GO:0015421">
    <property type="term" value="F:ABC-type oligopeptide transporter activity"/>
    <property type="evidence" value="ECO:0007669"/>
    <property type="project" value="TreeGrafter"/>
</dbReference>
<dbReference type="GO" id="GO:0005524">
    <property type="term" value="F:ATP binding"/>
    <property type="evidence" value="ECO:0007669"/>
    <property type="project" value="UniProtKB-KW"/>
</dbReference>
<dbReference type="InterPro" id="IPR017871">
    <property type="entry name" value="ABC_transporter-like_CS"/>
</dbReference>
<evidence type="ECO:0008006" key="12">
    <source>
        <dbReference type="Google" id="ProtNLM"/>
    </source>
</evidence>
<evidence type="ECO:0000256" key="7">
    <source>
        <dbReference type="SAM" id="Phobius"/>
    </source>
</evidence>
<evidence type="ECO:0000313" key="10">
    <source>
        <dbReference type="EMBL" id="KJY59793.1"/>
    </source>
</evidence>
<dbReference type="PROSITE" id="PS50893">
    <property type="entry name" value="ABC_TRANSPORTER_2"/>
    <property type="match status" value="1"/>
</dbReference>
<evidence type="ECO:0000256" key="4">
    <source>
        <dbReference type="ARBA" id="ARBA00022840"/>
    </source>
</evidence>
<dbReference type="Pfam" id="PF00005">
    <property type="entry name" value="ABC_tran"/>
    <property type="match status" value="1"/>
</dbReference>
<dbReference type="InterPro" id="IPR039421">
    <property type="entry name" value="Type_1_exporter"/>
</dbReference>
<dbReference type="CDD" id="cd03228">
    <property type="entry name" value="ABCC_MRP_Like"/>
    <property type="match status" value="1"/>
</dbReference>
<keyword evidence="4" id="KW-0067">ATP-binding</keyword>
<dbReference type="PROSITE" id="PS50929">
    <property type="entry name" value="ABC_TM1F"/>
    <property type="match status" value="1"/>
</dbReference>
<feature type="domain" description="ABC transmembrane type-1" evidence="9">
    <location>
        <begin position="13"/>
        <end position="294"/>
    </location>
</feature>
<proteinExistence type="predicted"/>
<evidence type="ECO:0000256" key="6">
    <source>
        <dbReference type="ARBA" id="ARBA00023136"/>
    </source>
</evidence>
<keyword evidence="5 7" id="KW-1133">Transmembrane helix</keyword>
<accession>A0A0F4LNB2</accession>
<dbReference type="RefSeq" id="WP_046331438.1">
    <property type="nucleotide sequence ID" value="NZ_JBHTBO010000007.1"/>
</dbReference>
<feature type="transmembrane region" description="Helical" evidence="7">
    <location>
        <begin position="151"/>
        <end position="169"/>
    </location>
</feature>
<dbReference type="SUPFAM" id="SSF52540">
    <property type="entry name" value="P-loop containing nucleoside triphosphate hydrolases"/>
    <property type="match status" value="1"/>
</dbReference>
<reference evidence="10 11" key="1">
    <citation type="submission" date="2015-01" db="EMBL/GenBank/DDBJ databases">
        <title>Comparative genomics of the lactic acid bacteria isolated from the honey bee gut.</title>
        <authorList>
            <person name="Ellegaard K.M."/>
            <person name="Tamarit D."/>
            <person name="Javelind E."/>
            <person name="Olofsson T."/>
            <person name="Andersson S.G."/>
            <person name="Vasquez A."/>
        </authorList>
    </citation>
    <scope>NUCLEOTIDE SEQUENCE [LARGE SCALE GENOMIC DNA]</scope>
    <source>
        <strain evidence="10 11">Hma2</strain>
    </source>
</reference>
<dbReference type="InterPro" id="IPR003439">
    <property type="entry name" value="ABC_transporter-like_ATP-bd"/>
</dbReference>
<evidence type="ECO:0000259" key="9">
    <source>
        <dbReference type="PROSITE" id="PS50929"/>
    </source>
</evidence>
<evidence type="ECO:0000256" key="2">
    <source>
        <dbReference type="ARBA" id="ARBA00022692"/>
    </source>
</evidence>
<evidence type="ECO:0000256" key="3">
    <source>
        <dbReference type="ARBA" id="ARBA00022741"/>
    </source>
</evidence>
<dbReference type="AlphaFoldDB" id="A0A0F4LNB2"/>
<evidence type="ECO:0000256" key="5">
    <source>
        <dbReference type="ARBA" id="ARBA00022989"/>
    </source>
</evidence>
<dbReference type="Gene3D" id="3.40.50.300">
    <property type="entry name" value="P-loop containing nucleotide triphosphate hydrolases"/>
    <property type="match status" value="1"/>
</dbReference>
<dbReference type="InterPro" id="IPR027417">
    <property type="entry name" value="P-loop_NTPase"/>
</dbReference>
<dbReference type="EMBL" id="JXLH01000003">
    <property type="protein sequence ID" value="KJY59793.1"/>
    <property type="molecule type" value="Genomic_DNA"/>
</dbReference>
<gene>
    <name evidence="10" type="ORF">JF75_01430</name>
</gene>
<dbReference type="PROSITE" id="PS00211">
    <property type="entry name" value="ABC_TRANSPORTER_1"/>
    <property type="match status" value="1"/>
</dbReference>
<sequence length="524" mass="59093">MKVYFKKHLGEVLLASFLLLSNSVLQVYAATKMAQLANYLIEKKLLYFSKTLLIIFTLWFSTFIISLLESYVQETVTQNILTDIRAEITNNIIGLTQSEFKSKPVDYYESYLQNDTNMIQKEGIETFFLIIRFSGNALFSLIALYAYNISLFIAAIILVTIMTIVPKICKNYLANGIKGVSEANEKFLKITSSGLHGYETLYAFNVLAELKRLVNNGSNLLKHANVKNTVRRSIIGIVTGVINIGSQLIILGITGYLHFQGLLTAGAILATAELATKVFDSINIVDRYFSQLLSTTSLFEKFGKLVPSRNFKCNTQNLDETNLLTKFVSLTFKNVYFSYPGSKNQILTNFSFTFNRNNFYKLNGKSGSGKSTLLKLATNQLQPQKGKILLNGIDIKTIPQTIINNIIIYVPQTVTIFPQSIDYNIKLGRNVNSQLLEKVKNIYKINNDWHPDSLSGGEQQRVALARLLNPKDKLILLDESFSNIDLKSTKDILNNLLNQVETVIMVSHRSQEIDPKLFKSIDIK</sequence>
<dbReference type="PANTHER" id="PTHR43394:SF1">
    <property type="entry name" value="ATP-BINDING CASSETTE SUB-FAMILY B MEMBER 10, MITOCHONDRIAL"/>
    <property type="match status" value="1"/>
</dbReference>
<dbReference type="InterPro" id="IPR011527">
    <property type="entry name" value="ABC1_TM_dom"/>
</dbReference>
<evidence type="ECO:0000256" key="1">
    <source>
        <dbReference type="ARBA" id="ARBA00004651"/>
    </source>
</evidence>
<dbReference type="SUPFAM" id="SSF90123">
    <property type="entry name" value="ABC transporter transmembrane region"/>
    <property type="match status" value="1"/>
</dbReference>
<feature type="transmembrane region" description="Helical" evidence="7">
    <location>
        <begin position="45"/>
        <end position="68"/>
    </location>
</feature>
<dbReference type="Pfam" id="PF00664">
    <property type="entry name" value="ABC_membrane"/>
    <property type="match status" value="1"/>
</dbReference>
<dbReference type="Gene3D" id="1.20.1560.10">
    <property type="entry name" value="ABC transporter type 1, transmembrane domain"/>
    <property type="match status" value="1"/>
</dbReference>
<dbReference type="InterPro" id="IPR003593">
    <property type="entry name" value="AAA+_ATPase"/>
</dbReference>
<comment type="caution">
    <text evidence="10">The sequence shown here is derived from an EMBL/GenBank/DDBJ whole genome shotgun (WGS) entry which is preliminary data.</text>
</comment>
<dbReference type="OrthoDB" id="95687at2"/>
<dbReference type="PATRIC" id="fig|1218506.3.peg.181"/>
<keyword evidence="2 7" id="KW-0812">Transmembrane</keyword>
<dbReference type="InterPro" id="IPR036640">
    <property type="entry name" value="ABC1_TM_sf"/>
</dbReference>
<evidence type="ECO:0000313" key="11">
    <source>
        <dbReference type="Proteomes" id="UP000033612"/>
    </source>
</evidence>
<protein>
    <recommendedName>
        <fullName evidence="12">ABC transporter ATP-binding protein</fullName>
    </recommendedName>
</protein>
<dbReference type="STRING" id="1218506.JF75_01430"/>